<dbReference type="GO" id="GO:0020037">
    <property type="term" value="F:heme binding"/>
    <property type="evidence" value="ECO:0007669"/>
    <property type="project" value="InterPro"/>
</dbReference>
<evidence type="ECO:0000256" key="8">
    <source>
        <dbReference type="PIRSR" id="PIRSR602401-1"/>
    </source>
</evidence>
<dbReference type="Proteomes" id="UP000037904">
    <property type="component" value="Unassembled WGS sequence"/>
</dbReference>
<dbReference type="InterPro" id="IPR017972">
    <property type="entry name" value="Cyt_P450_CS"/>
</dbReference>
<evidence type="ECO:0000256" key="4">
    <source>
        <dbReference type="ARBA" id="ARBA00022723"/>
    </source>
</evidence>
<gene>
    <name evidence="10" type="ORF">FLAG1_09402</name>
</gene>
<reference evidence="10 11" key="1">
    <citation type="submission" date="2015-04" db="EMBL/GenBank/DDBJ databases">
        <title>The draft genome sequence of Fusarium langsethiae, a T-2/HT-2 mycotoxin producer.</title>
        <authorList>
            <person name="Lysoe E."/>
            <person name="Divon H.H."/>
            <person name="Terzi V."/>
            <person name="Orru L."/>
            <person name="Lamontanara A."/>
            <person name="Kolseth A.-K."/>
            <person name="Frandsen R.J."/>
            <person name="Nielsen K."/>
            <person name="Thrane U."/>
        </authorList>
    </citation>
    <scope>NUCLEOTIDE SEQUENCE [LARGE SCALE GENOMIC DNA]</scope>
    <source>
        <strain evidence="10 11">Fl201059</strain>
    </source>
</reference>
<keyword evidence="7 9" id="KW-0503">Monooxygenase</keyword>
<comment type="cofactor">
    <cofactor evidence="1 8">
        <name>heme</name>
        <dbReference type="ChEBI" id="CHEBI:30413"/>
    </cofactor>
</comment>
<dbReference type="InterPro" id="IPR036396">
    <property type="entry name" value="Cyt_P450_sf"/>
</dbReference>
<keyword evidence="5 9" id="KW-0560">Oxidoreductase</keyword>
<dbReference type="GO" id="GO:0016705">
    <property type="term" value="F:oxidoreductase activity, acting on paired donors, with incorporation or reduction of molecular oxygen"/>
    <property type="evidence" value="ECO:0007669"/>
    <property type="project" value="InterPro"/>
</dbReference>
<dbReference type="PANTHER" id="PTHR46300:SF7">
    <property type="entry name" value="P450, PUTATIVE (EUROFUNG)-RELATED"/>
    <property type="match status" value="1"/>
</dbReference>
<evidence type="ECO:0000256" key="7">
    <source>
        <dbReference type="ARBA" id="ARBA00023033"/>
    </source>
</evidence>
<keyword evidence="6 8" id="KW-0408">Iron</keyword>
<dbReference type="PROSITE" id="PS00086">
    <property type="entry name" value="CYTOCHROME_P450"/>
    <property type="match status" value="1"/>
</dbReference>
<dbReference type="AlphaFoldDB" id="A0A0M9EQE7"/>
<evidence type="ECO:0000256" key="3">
    <source>
        <dbReference type="ARBA" id="ARBA00022617"/>
    </source>
</evidence>
<dbReference type="InterPro" id="IPR002401">
    <property type="entry name" value="Cyt_P450_E_grp-I"/>
</dbReference>
<evidence type="ECO:0000256" key="1">
    <source>
        <dbReference type="ARBA" id="ARBA00001971"/>
    </source>
</evidence>
<sequence length="529" mass="60368">MFLLLLSAVALAAIALYYFTYARKKNGLPLPPGPKPLPLIGNLFDLPLTGTAEYKHWTKHKDMYGPISYLNVLGTPMIILNDREAVHDLLDKRSIKSSSRPWAPFAELCGLGVLLPLIRYGDRFRYYRKLVHQQMGTRLTCLKFRETQHLESLRFLIRAIEQPQDIPKHIRTESGAIILRIIYGYNIEPHKVDPLVNLIEGMMINFSNAFIPLSWAVDILPSLNKLPEWFPGTSFKMTAKERRKTTDKCLNIPYNFVLNEMSRGTNRPSYVSSLLSKTYKSQDGKPTQFDIDAIKATATIMYGGGADTTVSTISSFILAMIAFPEVQKKAQAEIDAVTGGKRLPVFDDKEHMPYINALIKEAHRWIPVVPITTPHVTEEEMEYKGYRIPKGTYLVASTWWLLHDPAVYPNPLEFEPERYIAPRNEPDPAYYAFGYGRRICPGRYMAEDSIFMNVTRILAVFDLRKGLNDDGKEIDVVIDGTPGLISHPVDYAYRITPRSPQHVEMVRAIERENPWEESDAHLLQKDFSM</sequence>
<evidence type="ECO:0000313" key="10">
    <source>
        <dbReference type="EMBL" id="KPA37778.1"/>
    </source>
</evidence>
<evidence type="ECO:0000256" key="2">
    <source>
        <dbReference type="ARBA" id="ARBA00010617"/>
    </source>
</evidence>
<protein>
    <submittedName>
        <fullName evidence="10">Cytochrome p450 oxidoreductase</fullName>
    </submittedName>
</protein>
<dbReference type="PRINTS" id="PR00463">
    <property type="entry name" value="EP450I"/>
</dbReference>
<dbReference type="SUPFAM" id="SSF48264">
    <property type="entry name" value="Cytochrome P450"/>
    <property type="match status" value="1"/>
</dbReference>
<evidence type="ECO:0000313" key="11">
    <source>
        <dbReference type="Proteomes" id="UP000037904"/>
    </source>
</evidence>
<dbReference type="GO" id="GO:0005506">
    <property type="term" value="F:iron ion binding"/>
    <property type="evidence" value="ECO:0007669"/>
    <property type="project" value="InterPro"/>
</dbReference>
<comment type="similarity">
    <text evidence="2 9">Belongs to the cytochrome P450 family.</text>
</comment>
<dbReference type="CDD" id="cd11065">
    <property type="entry name" value="CYP64-like"/>
    <property type="match status" value="1"/>
</dbReference>
<accession>A0A0M9EQE7</accession>
<evidence type="ECO:0000256" key="9">
    <source>
        <dbReference type="RuleBase" id="RU000461"/>
    </source>
</evidence>
<keyword evidence="11" id="KW-1185">Reference proteome</keyword>
<dbReference type="Gene3D" id="1.10.630.10">
    <property type="entry name" value="Cytochrome P450"/>
    <property type="match status" value="1"/>
</dbReference>
<dbReference type="InterPro" id="IPR050364">
    <property type="entry name" value="Cytochrome_P450_fung"/>
</dbReference>
<keyword evidence="3 8" id="KW-0349">Heme</keyword>
<dbReference type="Pfam" id="PF00067">
    <property type="entry name" value="p450"/>
    <property type="match status" value="1"/>
</dbReference>
<evidence type="ECO:0000256" key="6">
    <source>
        <dbReference type="ARBA" id="ARBA00023004"/>
    </source>
</evidence>
<dbReference type="EMBL" id="JXCE01000361">
    <property type="protein sequence ID" value="KPA37778.1"/>
    <property type="molecule type" value="Genomic_DNA"/>
</dbReference>
<comment type="caution">
    <text evidence="10">The sequence shown here is derived from an EMBL/GenBank/DDBJ whole genome shotgun (WGS) entry which is preliminary data.</text>
</comment>
<feature type="binding site" description="axial binding residue" evidence="8">
    <location>
        <position position="440"/>
    </location>
    <ligand>
        <name>heme</name>
        <dbReference type="ChEBI" id="CHEBI:30413"/>
    </ligand>
    <ligandPart>
        <name>Fe</name>
        <dbReference type="ChEBI" id="CHEBI:18248"/>
    </ligandPart>
</feature>
<organism evidence="10 11">
    <name type="scientific">Fusarium langsethiae</name>
    <dbReference type="NCBI Taxonomy" id="179993"/>
    <lineage>
        <taxon>Eukaryota</taxon>
        <taxon>Fungi</taxon>
        <taxon>Dikarya</taxon>
        <taxon>Ascomycota</taxon>
        <taxon>Pezizomycotina</taxon>
        <taxon>Sordariomycetes</taxon>
        <taxon>Hypocreomycetidae</taxon>
        <taxon>Hypocreales</taxon>
        <taxon>Nectriaceae</taxon>
        <taxon>Fusarium</taxon>
    </lineage>
</organism>
<evidence type="ECO:0000256" key="5">
    <source>
        <dbReference type="ARBA" id="ARBA00023002"/>
    </source>
</evidence>
<dbReference type="InterPro" id="IPR001128">
    <property type="entry name" value="Cyt_P450"/>
</dbReference>
<dbReference type="PRINTS" id="PR00385">
    <property type="entry name" value="P450"/>
</dbReference>
<proteinExistence type="inferred from homology"/>
<name>A0A0M9EQE7_FUSLA</name>
<dbReference type="PANTHER" id="PTHR46300">
    <property type="entry name" value="P450, PUTATIVE (EUROFUNG)-RELATED-RELATED"/>
    <property type="match status" value="1"/>
</dbReference>
<keyword evidence="4 8" id="KW-0479">Metal-binding</keyword>
<dbReference type="GO" id="GO:0004497">
    <property type="term" value="F:monooxygenase activity"/>
    <property type="evidence" value="ECO:0007669"/>
    <property type="project" value="UniProtKB-KW"/>
</dbReference>